<sequence>MLNNQQQSAVDQKANFTGLYNHKYCRCSNDSINYLIGGRPLPQSWTCAAHTHQVLADRVFFASRERPPKPMVLGLDRTVHAVRYALGAGLIDAGWVEDLEVKDSSPDLRNDALQDIKQPLGRYTVIRTSSYIEIATDLRDQGHVTERLPGVVLRQRRLASAQEQSDAVAHVAARGLNPTGLEEMGFVCADVFIS</sequence>
<comment type="caution">
    <text evidence="1">The sequence shown here is derived from an EMBL/GenBank/DDBJ whole genome shotgun (WGS) entry which is preliminary data.</text>
</comment>
<reference evidence="1 2" key="1">
    <citation type="submission" date="2020-05" db="EMBL/GenBank/DDBJ databases">
        <title>Identification and distribution of gene clusters putatively required for synthesis of sphingolipid metabolism inhibitors in phylogenetically diverse species of the filamentous fungus Fusarium.</title>
        <authorList>
            <person name="Kim H.-S."/>
            <person name="Busman M."/>
            <person name="Brown D.W."/>
            <person name="Divon H."/>
            <person name="Uhlig S."/>
            <person name="Proctor R.H."/>
        </authorList>
    </citation>
    <scope>NUCLEOTIDE SEQUENCE [LARGE SCALE GENOMIC DNA]</scope>
    <source>
        <strain evidence="1 2">NRRL 53147</strain>
    </source>
</reference>
<organism evidence="1 2">
    <name type="scientific">Fusarium mexicanum</name>
    <dbReference type="NCBI Taxonomy" id="751941"/>
    <lineage>
        <taxon>Eukaryota</taxon>
        <taxon>Fungi</taxon>
        <taxon>Dikarya</taxon>
        <taxon>Ascomycota</taxon>
        <taxon>Pezizomycotina</taxon>
        <taxon>Sordariomycetes</taxon>
        <taxon>Hypocreomycetidae</taxon>
        <taxon>Hypocreales</taxon>
        <taxon>Nectriaceae</taxon>
        <taxon>Fusarium</taxon>
        <taxon>Fusarium fujikuroi species complex</taxon>
    </lineage>
</organism>
<keyword evidence="1" id="KW-0808">Transferase</keyword>
<keyword evidence="2" id="KW-1185">Reference proteome</keyword>
<evidence type="ECO:0000313" key="2">
    <source>
        <dbReference type="Proteomes" id="UP000522262"/>
    </source>
</evidence>
<dbReference type="GO" id="GO:0008168">
    <property type="term" value="F:methyltransferase activity"/>
    <property type="evidence" value="ECO:0007669"/>
    <property type="project" value="UniProtKB-KW"/>
</dbReference>
<dbReference type="GO" id="GO:0032259">
    <property type="term" value="P:methylation"/>
    <property type="evidence" value="ECO:0007669"/>
    <property type="project" value="UniProtKB-KW"/>
</dbReference>
<proteinExistence type="predicted"/>
<dbReference type="Proteomes" id="UP000522262">
    <property type="component" value="Unassembled WGS sequence"/>
</dbReference>
<dbReference type="AlphaFoldDB" id="A0A8H5IZL2"/>
<protein>
    <submittedName>
        <fullName evidence="1">Methyltransferase type 12</fullName>
    </submittedName>
</protein>
<accession>A0A8H5IZL2</accession>
<gene>
    <name evidence="1" type="ORF">FMEXI_5946</name>
</gene>
<dbReference type="EMBL" id="JAAOAM010000123">
    <property type="protein sequence ID" value="KAF5545762.1"/>
    <property type="molecule type" value="Genomic_DNA"/>
</dbReference>
<evidence type="ECO:0000313" key="1">
    <source>
        <dbReference type="EMBL" id="KAF5545762.1"/>
    </source>
</evidence>
<keyword evidence="1" id="KW-0489">Methyltransferase</keyword>
<name>A0A8H5IZL2_9HYPO</name>